<dbReference type="GO" id="GO:0080120">
    <property type="term" value="P:CAAX-box protein maturation"/>
    <property type="evidence" value="ECO:0007669"/>
    <property type="project" value="UniProtKB-ARBA"/>
</dbReference>
<dbReference type="GO" id="GO:0006508">
    <property type="term" value="P:proteolysis"/>
    <property type="evidence" value="ECO:0007669"/>
    <property type="project" value="UniProtKB-KW"/>
</dbReference>
<dbReference type="AlphaFoldDB" id="A0A1M6RWY4"/>
<sequence>MNYNRLVRHIAYFFLGTLMLCLPLIILFVGGFITFLAVPFDLEAFLAFFVGFFFFALIEELIFRYYLLNGLLIFIKSHWAIIISSMIFATAHVLNPEITMLGFVNVFLISIVLGFIFITYDKSIGECVALHFGWNFSCVAFFGMPVSGISIPSILFSSMSENSILTGSGFGIEGSILLTIELLTILLIFKIKKFGAGNSV</sequence>
<name>A0A1M6RWY4_REIAG</name>
<dbReference type="STRING" id="156994.SAMN04488028_104318"/>
<feature type="domain" description="CAAX prenyl protease 2/Lysostaphin resistance protein A-like" evidence="2">
    <location>
        <begin position="44"/>
        <end position="136"/>
    </location>
</feature>
<gene>
    <name evidence="3" type="ORF">SAMN04488028_104318</name>
</gene>
<feature type="transmembrane region" description="Helical" evidence="1">
    <location>
        <begin position="70"/>
        <end position="94"/>
    </location>
</feature>
<dbReference type="Pfam" id="PF02517">
    <property type="entry name" value="Rce1-like"/>
    <property type="match status" value="1"/>
</dbReference>
<evidence type="ECO:0000259" key="2">
    <source>
        <dbReference type="Pfam" id="PF02517"/>
    </source>
</evidence>
<reference evidence="4" key="1">
    <citation type="submission" date="2016-11" db="EMBL/GenBank/DDBJ databases">
        <authorList>
            <person name="Varghese N."/>
            <person name="Submissions S."/>
        </authorList>
    </citation>
    <scope>NUCLEOTIDE SEQUENCE [LARGE SCALE GENOMIC DNA]</scope>
    <source>
        <strain evidence="4">DSM 26134</strain>
    </source>
</reference>
<keyword evidence="1" id="KW-1133">Transmembrane helix</keyword>
<protein>
    <submittedName>
        <fullName evidence="3">CAAX protease self-immunity</fullName>
    </submittedName>
</protein>
<dbReference type="EMBL" id="FRAA01000004">
    <property type="protein sequence ID" value="SHK36819.1"/>
    <property type="molecule type" value="Genomic_DNA"/>
</dbReference>
<feature type="transmembrane region" description="Helical" evidence="1">
    <location>
        <begin position="100"/>
        <end position="120"/>
    </location>
</feature>
<keyword evidence="1" id="KW-0472">Membrane</keyword>
<accession>A0A1M6RWY4</accession>
<evidence type="ECO:0000256" key="1">
    <source>
        <dbReference type="SAM" id="Phobius"/>
    </source>
</evidence>
<evidence type="ECO:0000313" key="4">
    <source>
        <dbReference type="Proteomes" id="UP000184474"/>
    </source>
</evidence>
<feature type="transmembrane region" description="Helical" evidence="1">
    <location>
        <begin position="132"/>
        <end position="156"/>
    </location>
</feature>
<keyword evidence="1" id="KW-0812">Transmembrane</keyword>
<keyword evidence="4" id="KW-1185">Reference proteome</keyword>
<feature type="transmembrane region" description="Helical" evidence="1">
    <location>
        <begin position="44"/>
        <end position="63"/>
    </location>
</feature>
<evidence type="ECO:0000313" key="3">
    <source>
        <dbReference type="EMBL" id="SHK36819.1"/>
    </source>
</evidence>
<feature type="transmembrane region" description="Helical" evidence="1">
    <location>
        <begin position="168"/>
        <end position="189"/>
    </location>
</feature>
<dbReference type="Proteomes" id="UP000184474">
    <property type="component" value="Unassembled WGS sequence"/>
</dbReference>
<dbReference type="PANTHER" id="PTHR39430:SF1">
    <property type="entry name" value="PROTEASE"/>
    <property type="match status" value="1"/>
</dbReference>
<dbReference type="PANTHER" id="PTHR39430">
    <property type="entry name" value="MEMBRANE-ASSOCIATED PROTEASE-RELATED"/>
    <property type="match status" value="1"/>
</dbReference>
<proteinExistence type="predicted"/>
<dbReference type="GO" id="GO:0004175">
    <property type="term" value="F:endopeptidase activity"/>
    <property type="evidence" value="ECO:0007669"/>
    <property type="project" value="UniProtKB-ARBA"/>
</dbReference>
<dbReference type="RefSeq" id="WP_073122912.1">
    <property type="nucleotide sequence ID" value="NZ_FRAA01000004.1"/>
</dbReference>
<keyword evidence="3" id="KW-0645">Protease</keyword>
<feature type="transmembrane region" description="Helical" evidence="1">
    <location>
        <begin position="12"/>
        <end position="38"/>
    </location>
</feature>
<dbReference type="InterPro" id="IPR003675">
    <property type="entry name" value="Rce1/LyrA-like_dom"/>
</dbReference>
<organism evidence="3 4">
    <name type="scientific">Reichenbachiella agariperforans</name>
    <dbReference type="NCBI Taxonomy" id="156994"/>
    <lineage>
        <taxon>Bacteria</taxon>
        <taxon>Pseudomonadati</taxon>
        <taxon>Bacteroidota</taxon>
        <taxon>Cytophagia</taxon>
        <taxon>Cytophagales</taxon>
        <taxon>Reichenbachiellaceae</taxon>
        <taxon>Reichenbachiella</taxon>
    </lineage>
</organism>
<keyword evidence="3" id="KW-0378">Hydrolase</keyword>